<feature type="signal peptide" evidence="4">
    <location>
        <begin position="1"/>
        <end position="21"/>
    </location>
</feature>
<name>A0ABT8R9D4_9BACT</name>
<dbReference type="Pfam" id="PF00728">
    <property type="entry name" value="Glyco_hydro_20"/>
    <property type="match status" value="1"/>
</dbReference>
<keyword evidence="3" id="KW-0326">Glycosidase</keyword>
<feature type="domain" description="Beta-hexosaminidase bacterial type N-terminal" evidence="6">
    <location>
        <begin position="29"/>
        <end position="162"/>
    </location>
</feature>
<dbReference type="Gene3D" id="3.20.20.80">
    <property type="entry name" value="Glycosidases"/>
    <property type="match status" value="1"/>
</dbReference>
<keyword evidence="8" id="KW-1185">Reference proteome</keyword>
<comment type="caution">
    <text evidence="7">The sequence shown here is derived from an EMBL/GenBank/DDBJ whole genome shotgun (WGS) entry which is preliminary data.</text>
</comment>
<evidence type="ECO:0000256" key="4">
    <source>
        <dbReference type="SAM" id="SignalP"/>
    </source>
</evidence>
<dbReference type="RefSeq" id="WP_302039511.1">
    <property type="nucleotide sequence ID" value="NZ_JAUKPO010000013.1"/>
</dbReference>
<feature type="chain" id="PRO_5046666044" evidence="4">
    <location>
        <begin position="22"/>
        <end position="682"/>
    </location>
</feature>
<proteinExistence type="inferred from homology"/>
<dbReference type="InterPro" id="IPR015882">
    <property type="entry name" value="HEX_bac_N"/>
</dbReference>
<sequence length="682" mass="77109">MKKTFSFFVFSCLLLIQAVYSQPTGLVHHLMPVPARMEKGNGRFTLTQEFTLAIKGKPHQRIYGGATRMLRRLDGRTGLFFSQAYITSNNTDASASLQITVDRPGKVILNEDESYTLTVTSEKIKLTATTDIGALRGLETILQLVGRDENGYYLPAVTIQDAPRFPWRGLLIDAARHFMPIEVIKRNLDGMAAVKLNVLHWHLTDDQGFRVETNSLPKLHELGSDGQYYTQEQIKEIIQYADSRGIRVVPEFDVPGHATSWFVGYPELASAPGPYTIERKFGIKNPTFDPTKEETYTFLDTFIKEMAALFPDEYLHIGGDENNGKQWKANTQIQAFMKANNLASNHDLQTHFIERALKIVTRYNKKMMGWDEIWQPGITKSIMIQSWRGKKSLFEAARKGYTAILSNGYYIDLAWSTSRHYLIDPVPADADLTDEQKKNILGGEAAMWSELATEETIDSRIWPRTAAIAERFWSPGSVKDVEDMYRRLDIISLQLEEVGLLHEKNYEMMLRRLAGCRDITSLKTLVDVLEPVEDYKRHGKGNILTSFGPYTLVPDAANPDAAVARKFRFLTDQYISSPNEAAAKELTYWLTLWKNNHAAFQQTLKQAPILKDVAPLSQTLSAMSEIGLQAMEHIRTGKTPSASWVETTKKQLEEAKKPQAKCELKVVEGIEKLVQKAAKATT</sequence>
<dbReference type="CDD" id="cd06570">
    <property type="entry name" value="GH20_chitobiase-like_1"/>
    <property type="match status" value="1"/>
</dbReference>
<gene>
    <name evidence="7" type="ORF">Q0590_20710</name>
</gene>
<dbReference type="InterPro" id="IPR017853">
    <property type="entry name" value="GH"/>
</dbReference>
<dbReference type="InterPro" id="IPR015883">
    <property type="entry name" value="Glyco_hydro_20_cat"/>
</dbReference>
<evidence type="ECO:0000313" key="7">
    <source>
        <dbReference type="EMBL" id="MDO1448711.1"/>
    </source>
</evidence>
<evidence type="ECO:0000256" key="2">
    <source>
        <dbReference type="ARBA" id="ARBA00022801"/>
    </source>
</evidence>
<keyword evidence="4" id="KW-0732">Signal</keyword>
<evidence type="ECO:0000259" key="6">
    <source>
        <dbReference type="Pfam" id="PF02838"/>
    </source>
</evidence>
<dbReference type="InterPro" id="IPR029018">
    <property type="entry name" value="Hex-like_dom2"/>
</dbReference>
<feature type="domain" description="Glycoside hydrolase family 20 catalytic" evidence="5">
    <location>
        <begin position="165"/>
        <end position="475"/>
    </location>
</feature>
<keyword evidence="2" id="KW-0378">Hydrolase</keyword>
<dbReference type="PRINTS" id="PR00738">
    <property type="entry name" value="GLHYDRLASE20"/>
</dbReference>
<dbReference type="SUPFAM" id="SSF51445">
    <property type="entry name" value="(Trans)glycosidases"/>
    <property type="match status" value="1"/>
</dbReference>
<reference evidence="7" key="1">
    <citation type="submission" date="2023-07" db="EMBL/GenBank/DDBJ databases">
        <title>The genome sequence of Rhodocytophaga aerolata KACC 12507.</title>
        <authorList>
            <person name="Zhang X."/>
        </authorList>
    </citation>
    <scope>NUCLEOTIDE SEQUENCE</scope>
    <source>
        <strain evidence="7">KACC 12507</strain>
    </source>
</reference>
<dbReference type="Pfam" id="PF02838">
    <property type="entry name" value="Glyco_hydro_20b"/>
    <property type="match status" value="1"/>
</dbReference>
<dbReference type="PANTHER" id="PTHR22600">
    <property type="entry name" value="BETA-HEXOSAMINIDASE"/>
    <property type="match status" value="1"/>
</dbReference>
<protein>
    <submittedName>
        <fullName evidence="7">Family 20 glycosylhydrolase</fullName>
    </submittedName>
</protein>
<dbReference type="Proteomes" id="UP001168528">
    <property type="component" value="Unassembled WGS sequence"/>
</dbReference>
<evidence type="ECO:0000259" key="5">
    <source>
        <dbReference type="Pfam" id="PF00728"/>
    </source>
</evidence>
<organism evidence="7 8">
    <name type="scientific">Rhodocytophaga aerolata</name>
    <dbReference type="NCBI Taxonomy" id="455078"/>
    <lineage>
        <taxon>Bacteria</taxon>
        <taxon>Pseudomonadati</taxon>
        <taxon>Bacteroidota</taxon>
        <taxon>Cytophagia</taxon>
        <taxon>Cytophagales</taxon>
        <taxon>Rhodocytophagaceae</taxon>
        <taxon>Rhodocytophaga</taxon>
    </lineage>
</organism>
<evidence type="ECO:0000313" key="8">
    <source>
        <dbReference type="Proteomes" id="UP001168528"/>
    </source>
</evidence>
<evidence type="ECO:0000256" key="3">
    <source>
        <dbReference type="ARBA" id="ARBA00023295"/>
    </source>
</evidence>
<dbReference type="EMBL" id="JAUKPO010000013">
    <property type="protein sequence ID" value="MDO1448711.1"/>
    <property type="molecule type" value="Genomic_DNA"/>
</dbReference>
<dbReference type="SUPFAM" id="SSF55545">
    <property type="entry name" value="beta-N-acetylhexosaminidase-like domain"/>
    <property type="match status" value="1"/>
</dbReference>
<comment type="similarity">
    <text evidence="1">Belongs to the glycosyl hydrolase 20 family.</text>
</comment>
<dbReference type="PANTHER" id="PTHR22600:SF21">
    <property type="entry name" value="BETA-HEXOSAMINIDASE A"/>
    <property type="match status" value="1"/>
</dbReference>
<evidence type="ECO:0000256" key="1">
    <source>
        <dbReference type="ARBA" id="ARBA00006285"/>
    </source>
</evidence>
<dbReference type="InterPro" id="IPR025705">
    <property type="entry name" value="Beta_hexosaminidase_sua/sub"/>
</dbReference>
<accession>A0ABT8R9D4</accession>
<dbReference type="Gene3D" id="3.30.379.10">
    <property type="entry name" value="Chitobiase/beta-hexosaminidase domain 2-like"/>
    <property type="match status" value="1"/>
</dbReference>